<evidence type="ECO:0000256" key="1">
    <source>
        <dbReference type="SAM" id="Phobius"/>
    </source>
</evidence>
<gene>
    <name evidence="2" type="ORF">GCM10009096_32660</name>
</gene>
<feature type="transmembrane region" description="Helical" evidence="1">
    <location>
        <begin position="107"/>
        <end position="130"/>
    </location>
</feature>
<comment type="caution">
    <text evidence="2">The sequence shown here is derived from an EMBL/GenBank/DDBJ whole genome shotgun (WGS) entry which is preliminary data.</text>
</comment>
<proteinExistence type="predicted"/>
<keyword evidence="1" id="KW-0812">Transmembrane</keyword>
<feature type="transmembrane region" description="Helical" evidence="1">
    <location>
        <begin position="12"/>
        <end position="30"/>
    </location>
</feature>
<keyword evidence="1" id="KW-0472">Membrane</keyword>
<feature type="transmembrane region" description="Helical" evidence="1">
    <location>
        <begin position="142"/>
        <end position="163"/>
    </location>
</feature>
<feature type="transmembrane region" description="Helical" evidence="1">
    <location>
        <begin position="42"/>
        <end position="61"/>
    </location>
</feature>
<sequence length="197" mass="22307">MSLLASRWTPLLIGLLLSIGAVGAGFITGTEHLEGAQLSARWTSRVGVPVFLTAYLASTLFRLSKNDLTKTLMRQRRQWGLAFAWTHSVHLAALIYYLVIAKAPPELITILGGGLAYFMIYVMALTSNNWSMKLLGKNWKRLHVFGIHYIWFIYVFIYLGRLADPELNHVGMVGSGIFFVALIIRLYAKWRKPLQKH</sequence>
<reference evidence="3" key="1">
    <citation type="journal article" date="2019" name="Int. J. Syst. Evol. Microbiol.">
        <title>The Global Catalogue of Microorganisms (GCM) 10K type strain sequencing project: providing services to taxonomists for standard genome sequencing and annotation.</title>
        <authorList>
            <consortium name="The Broad Institute Genomics Platform"/>
            <consortium name="The Broad Institute Genome Sequencing Center for Infectious Disease"/>
            <person name="Wu L."/>
            <person name="Ma J."/>
        </authorList>
    </citation>
    <scope>NUCLEOTIDE SEQUENCE [LARGE SCALE GENOMIC DNA]</scope>
    <source>
        <strain evidence="3">JCM 14162</strain>
    </source>
</reference>
<organism evidence="2 3">
    <name type="scientific">Parasphingorhabdus litoris</name>
    <dbReference type="NCBI Taxonomy" id="394733"/>
    <lineage>
        <taxon>Bacteria</taxon>
        <taxon>Pseudomonadati</taxon>
        <taxon>Pseudomonadota</taxon>
        <taxon>Alphaproteobacteria</taxon>
        <taxon>Sphingomonadales</taxon>
        <taxon>Sphingomonadaceae</taxon>
        <taxon>Parasphingorhabdus</taxon>
    </lineage>
</organism>
<accession>A0ABP3KVF9</accession>
<keyword evidence="1" id="KW-1133">Transmembrane helix</keyword>
<protein>
    <recommendedName>
        <fullName evidence="4">Ferric oxidoreductase domain-containing protein</fullName>
    </recommendedName>
</protein>
<name>A0ABP3KVF9_9SPHN</name>
<evidence type="ECO:0000313" key="3">
    <source>
        <dbReference type="Proteomes" id="UP001500713"/>
    </source>
</evidence>
<feature type="transmembrane region" description="Helical" evidence="1">
    <location>
        <begin position="169"/>
        <end position="188"/>
    </location>
</feature>
<feature type="transmembrane region" description="Helical" evidence="1">
    <location>
        <begin position="82"/>
        <end position="101"/>
    </location>
</feature>
<dbReference type="RefSeq" id="WP_229955777.1">
    <property type="nucleotide sequence ID" value="NZ_BAAAEM010000003.1"/>
</dbReference>
<dbReference type="Proteomes" id="UP001500713">
    <property type="component" value="Unassembled WGS sequence"/>
</dbReference>
<keyword evidence="3" id="KW-1185">Reference proteome</keyword>
<evidence type="ECO:0008006" key="4">
    <source>
        <dbReference type="Google" id="ProtNLM"/>
    </source>
</evidence>
<evidence type="ECO:0000313" key="2">
    <source>
        <dbReference type="EMBL" id="GAA0487260.1"/>
    </source>
</evidence>
<dbReference type="EMBL" id="BAAAEM010000003">
    <property type="protein sequence ID" value="GAA0487260.1"/>
    <property type="molecule type" value="Genomic_DNA"/>
</dbReference>